<reference evidence="2" key="1">
    <citation type="journal article" date="2020" name="Stud. Mycol.">
        <title>101 Dothideomycetes genomes: a test case for predicting lifestyles and emergence of pathogens.</title>
        <authorList>
            <person name="Haridas S."/>
            <person name="Albert R."/>
            <person name="Binder M."/>
            <person name="Bloem J."/>
            <person name="Labutti K."/>
            <person name="Salamov A."/>
            <person name="Andreopoulos B."/>
            <person name="Baker S."/>
            <person name="Barry K."/>
            <person name="Bills G."/>
            <person name="Bluhm B."/>
            <person name="Cannon C."/>
            <person name="Castanera R."/>
            <person name="Culley D."/>
            <person name="Daum C."/>
            <person name="Ezra D."/>
            <person name="Gonzalez J."/>
            <person name="Henrissat B."/>
            <person name="Kuo A."/>
            <person name="Liang C."/>
            <person name="Lipzen A."/>
            <person name="Lutzoni F."/>
            <person name="Magnuson J."/>
            <person name="Mondo S."/>
            <person name="Nolan M."/>
            <person name="Ohm R."/>
            <person name="Pangilinan J."/>
            <person name="Park H.-J."/>
            <person name="Ramirez L."/>
            <person name="Alfaro M."/>
            <person name="Sun H."/>
            <person name="Tritt A."/>
            <person name="Yoshinaga Y."/>
            <person name="Zwiers L.-H."/>
            <person name="Turgeon B."/>
            <person name="Goodwin S."/>
            <person name="Spatafora J."/>
            <person name="Crous P."/>
            <person name="Grigoriev I."/>
        </authorList>
    </citation>
    <scope>NUCLEOTIDE SEQUENCE</scope>
    <source>
        <strain evidence="2">CBS 122368</strain>
    </source>
</reference>
<evidence type="ECO:0000313" key="2">
    <source>
        <dbReference type="EMBL" id="KAF2254977.1"/>
    </source>
</evidence>
<dbReference type="GeneID" id="54584140"/>
<feature type="compositionally biased region" description="Basic and acidic residues" evidence="1">
    <location>
        <begin position="333"/>
        <end position="344"/>
    </location>
</feature>
<keyword evidence="3" id="KW-1185">Reference proteome</keyword>
<feature type="region of interest" description="Disordered" evidence="1">
    <location>
        <begin position="205"/>
        <end position="248"/>
    </location>
</feature>
<proteinExistence type="predicted"/>
<feature type="compositionally biased region" description="Basic residues" evidence="1">
    <location>
        <begin position="313"/>
        <end position="323"/>
    </location>
</feature>
<dbReference type="AlphaFoldDB" id="A0A6A6IY68"/>
<evidence type="ECO:0000256" key="1">
    <source>
        <dbReference type="SAM" id="MobiDB-lite"/>
    </source>
</evidence>
<gene>
    <name evidence="2" type="ORF">BU26DRAFT_527868</name>
</gene>
<dbReference type="RefSeq" id="XP_033689981.1">
    <property type="nucleotide sequence ID" value="XM_033830810.1"/>
</dbReference>
<feature type="region of interest" description="Disordered" evidence="1">
    <location>
        <begin position="306"/>
        <end position="344"/>
    </location>
</feature>
<sequence>MAHYVRMSRNFVNLGRLYSVPPWGPLPQPVANNVKNFVNLGNLYVSPRSKTPYGWGYFEDGSVFINPGKYLEHDRFEAEMKLLQHFVRGPSPSIERIRRKDPSRSRLIVIAKPRPSPRSYNILARNACDGQRVVVEKEPFERVDFELDESGSYPVSAQFSSVPKGLSYAHREDIKTALITFRGTLVENVLQPNVRLGNGLTLSTSTRLRRTQIPEPDTGPQKARDRHVPRLKGASRRDKLQPPKQSSVRIWNEERSRRNMLPVSQTVGPLTNERIHIEREALLNQREQQLLHFQQQLLMASMEALRTPPSPIRQRRSFPRSKRTFPPAQQKATEADRLEQADAELKADRKAAEIEAKERELLQREEILKWKHRSFVLQQELAQAAGSAELSALSDSTKDIAASSSFTGVNPVTASPEAANTNPPQEDGWQDPFAAFDPAPPDSLSKLRSRIRLPSKRSIKGRH</sequence>
<feature type="compositionally biased region" description="Basic residues" evidence="1">
    <location>
        <begin position="447"/>
        <end position="463"/>
    </location>
</feature>
<dbReference type="EMBL" id="ML987190">
    <property type="protein sequence ID" value="KAF2254977.1"/>
    <property type="molecule type" value="Genomic_DNA"/>
</dbReference>
<protein>
    <submittedName>
        <fullName evidence="2">Uncharacterized protein</fullName>
    </submittedName>
</protein>
<dbReference type="OrthoDB" id="3800277at2759"/>
<evidence type="ECO:0000313" key="3">
    <source>
        <dbReference type="Proteomes" id="UP000800094"/>
    </source>
</evidence>
<accession>A0A6A6IY68</accession>
<organism evidence="2 3">
    <name type="scientific">Trematosphaeria pertusa</name>
    <dbReference type="NCBI Taxonomy" id="390896"/>
    <lineage>
        <taxon>Eukaryota</taxon>
        <taxon>Fungi</taxon>
        <taxon>Dikarya</taxon>
        <taxon>Ascomycota</taxon>
        <taxon>Pezizomycotina</taxon>
        <taxon>Dothideomycetes</taxon>
        <taxon>Pleosporomycetidae</taxon>
        <taxon>Pleosporales</taxon>
        <taxon>Massarineae</taxon>
        <taxon>Trematosphaeriaceae</taxon>
        <taxon>Trematosphaeria</taxon>
    </lineage>
</organism>
<feature type="compositionally biased region" description="Polar residues" evidence="1">
    <location>
        <begin position="407"/>
        <end position="424"/>
    </location>
</feature>
<name>A0A6A6IY68_9PLEO</name>
<feature type="region of interest" description="Disordered" evidence="1">
    <location>
        <begin position="407"/>
        <end position="463"/>
    </location>
</feature>
<dbReference type="Proteomes" id="UP000800094">
    <property type="component" value="Unassembled WGS sequence"/>
</dbReference>